<keyword evidence="3" id="KW-1185">Reference proteome</keyword>
<proteinExistence type="predicted"/>
<dbReference type="InterPro" id="IPR011990">
    <property type="entry name" value="TPR-like_helical_dom_sf"/>
</dbReference>
<name>A0A221NWR2_9ACTN</name>
<dbReference type="Gene3D" id="1.25.40.10">
    <property type="entry name" value="Tetratricopeptide repeat domain"/>
    <property type="match status" value="2"/>
</dbReference>
<dbReference type="InterPro" id="IPR027417">
    <property type="entry name" value="P-loop_NTPase"/>
</dbReference>
<dbReference type="InterPro" id="IPR053137">
    <property type="entry name" value="NLR-like"/>
</dbReference>
<dbReference type="Gene3D" id="3.40.50.300">
    <property type="entry name" value="P-loop containing nucleotide triphosphate hydrolases"/>
    <property type="match status" value="1"/>
</dbReference>
<dbReference type="SUPFAM" id="SSF48452">
    <property type="entry name" value="TPR-like"/>
    <property type="match status" value="2"/>
</dbReference>
<dbReference type="PANTHER" id="PTHR46082:SF6">
    <property type="entry name" value="AAA+ ATPASE DOMAIN-CONTAINING PROTEIN-RELATED"/>
    <property type="match status" value="1"/>
</dbReference>
<accession>A0A221NWR2</accession>
<dbReference type="PANTHER" id="PTHR46082">
    <property type="entry name" value="ATP/GTP-BINDING PROTEIN-RELATED"/>
    <property type="match status" value="1"/>
</dbReference>
<protein>
    <submittedName>
        <fullName evidence="2">Tetratricopeptide repeat protein</fullName>
    </submittedName>
</protein>
<dbReference type="EMBL" id="CP022433">
    <property type="protein sequence ID" value="ASN24266.1"/>
    <property type="molecule type" value="Genomic_DNA"/>
</dbReference>
<dbReference type="Pfam" id="PF00931">
    <property type="entry name" value="NB-ARC"/>
    <property type="match status" value="1"/>
</dbReference>
<sequence>MPQPHGFVGRDRQLAALNAAFATSGEVVVQALHGLGGVGKSTLAAYWASTRSGSSPQWWITAESPAALDAGLADFAVALHPALASTQMGADELREWALLWLAAHRNWLIVLDNVIDPQHVRPVVERAGNGGRFLITSRRATGWHQLSSTVPLDVLEEAEAVELFTRILTHEKQRDSDGAAEVCAEVGFLPLAVEQAASYCVETDISPRHYLGLLDRKPAETFTRTAEGGDADRTIARIWSITLDRLKDMPLAWEVLRVLAWYAPDGIPCGLLDDLAYPPPLRSMVTRLRSQPLGNANALRTRLHRFACHYAERKADRLALSTAIGKLAAYSMIGRQGDTITVHRLVQAFARTPDPMDPYRRARDIAEAQQIAAHAIGRSLPTDPDDPDTWPTWHALLPHVAAHIDCTPPQSETFATARLLREVSNFYSRRGVVSRGIAAGIRAVQIYERLLGRKHYVTLYSRNTLANAYTAAGDFKCAVALFESNLADTEGVFGPDHPDTLASRNNLASAYQGAGDLKRAIPLFESTLADSERIFGSNHLVNLLRRNNLAVAYEGAGDLKRAIPLFESNLADTEGVFGPDHPDTLTCRNNLAAGYQGAGDLKRAIPLFESTLADSERILGADHPDTLMRRNNLANAYESACNLMHAIPLLESTLADSERVLGPDHPKTLTVRHNLAVAYEGAGDLKRAIPLFESTLADSERILGADHPDTLARRDHFANTCKGTKRLHRGPG</sequence>
<dbReference type="InterPro" id="IPR002182">
    <property type="entry name" value="NB-ARC"/>
</dbReference>
<dbReference type="NCBIfam" id="NF040586">
    <property type="entry name" value="FxSxx_TPR"/>
    <property type="match status" value="1"/>
</dbReference>
<evidence type="ECO:0000313" key="2">
    <source>
        <dbReference type="EMBL" id="ASN24266.1"/>
    </source>
</evidence>
<dbReference type="GO" id="GO:0043531">
    <property type="term" value="F:ADP binding"/>
    <property type="evidence" value="ECO:0007669"/>
    <property type="project" value="InterPro"/>
</dbReference>
<evidence type="ECO:0000259" key="1">
    <source>
        <dbReference type="Pfam" id="PF00931"/>
    </source>
</evidence>
<dbReference type="AlphaFoldDB" id="A0A221NWR2"/>
<dbReference type="Pfam" id="PF13424">
    <property type="entry name" value="TPR_12"/>
    <property type="match status" value="3"/>
</dbReference>
<dbReference type="SUPFAM" id="SSF52540">
    <property type="entry name" value="P-loop containing nucleoside triphosphate hydrolases"/>
    <property type="match status" value="1"/>
</dbReference>
<dbReference type="STRING" id="1355015.LK06_008555"/>
<gene>
    <name evidence="2" type="ORF">LK07_09665</name>
</gene>
<dbReference type="Proteomes" id="UP000031501">
    <property type="component" value="Chromosome"/>
</dbReference>
<dbReference type="PRINTS" id="PR00364">
    <property type="entry name" value="DISEASERSIST"/>
</dbReference>
<feature type="domain" description="NB-ARC" evidence="1">
    <location>
        <begin position="20"/>
        <end position="171"/>
    </location>
</feature>
<evidence type="ECO:0000313" key="3">
    <source>
        <dbReference type="Proteomes" id="UP000031501"/>
    </source>
</evidence>
<organism evidence="2 3">
    <name type="scientific">Streptomyces pluripotens</name>
    <dbReference type="NCBI Taxonomy" id="1355015"/>
    <lineage>
        <taxon>Bacteria</taxon>
        <taxon>Bacillati</taxon>
        <taxon>Actinomycetota</taxon>
        <taxon>Actinomycetes</taxon>
        <taxon>Kitasatosporales</taxon>
        <taxon>Streptomycetaceae</taxon>
        <taxon>Streptomyces</taxon>
    </lineage>
</organism>
<reference evidence="2 3" key="1">
    <citation type="submission" date="2017-07" db="EMBL/GenBank/DDBJ databases">
        <title>Genome sequence of Streptomyces pluripotens MUSC 137T.</title>
        <authorList>
            <person name="Ser H.-L."/>
            <person name="Lee L.-H."/>
        </authorList>
    </citation>
    <scope>NUCLEOTIDE SEQUENCE [LARGE SCALE GENOMIC DNA]</scope>
    <source>
        <strain evidence="2 3">MUSC 137</strain>
    </source>
</reference>
<dbReference type="KEGG" id="splu:LK06_008555"/>